<dbReference type="InterPro" id="IPR014710">
    <property type="entry name" value="RmlC-like_jellyroll"/>
</dbReference>
<protein>
    <submittedName>
        <fullName evidence="5">Helix-turn-helix domain-containing protein</fullName>
    </submittedName>
</protein>
<gene>
    <name evidence="5" type="ORF">ACFSQ3_08955</name>
</gene>
<feature type="domain" description="HTH araC/xylS-type" evidence="4">
    <location>
        <begin position="176"/>
        <end position="276"/>
    </location>
</feature>
<evidence type="ECO:0000313" key="6">
    <source>
        <dbReference type="Proteomes" id="UP001597393"/>
    </source>
</evidence>
<keyword evidence="6" id="KW-1185">Reference proteome</keyword>
<organism evidence="5 6">
    <name type="scientific">Sphingobacterium corticis</name>
    <dbReference type="NCBI Taxonomy" id="1812823"/>
    <lineage>
        <taxon>Bacteria</taxon>
        <taxon>Pseudomonadati</taxon>
        <taxon>Bacteroidota</taxon>
        <taxon>Sphingobacteriia</taxon>
        <taxon>Sphingobacteriales</taxon>
        <taxon>Sphingobacteriaceae</taxon>
        <taxon>Sphingobacterium</taxon>
    </lineage>
</organism>
<dbReference type="PROSITE" id="PS01124">
    <property type="entry name" value="HTH_ARAC_FAMILY_2"/>
    <property type="match status" value="1"/>
</dbReference>
<dbReference type="SUPFAM" id="SSF51215">
    <property type="entry name" value="Regulatory protein AraC"/>
    <property type="match status" value="1"/>
</dbReference>
<keyword evidence="2" id="KW-0238">DNA-binding</keyword>
<dbReference type="Pfam" id="PF12833">
    <property type="entry name" value="HTH_18"/>
    <property type="match status" value="1"/>
</dbReference>
<dbReference type="InterPro" id="IPR018060">
    <property type="entry name" value="HTH_AraC"/>
</dbReference>
<dbReference type="PANTHER" id="PTHR43280:SF2">
    <property type="entry name" value="HTH-TYPE TRANSCRIPTIONAL REGULATOR EXSA"/>
    <property type="match status" value="1"/>
</dbReference>
<dbReference type="InterPro" id="IPR037923">
    <property type="entry name" value="HTH-like"/>
</dbReference>
<keyword evidence="1" id="KW-0805">Transcription regulation</keyword>
<sequence>MKVLSQFEPLSVEEVQEVSYSCSRHSHTYYELVYISSGTGNHLLNDDIIPYVAGDLFLVAPGELHSFDLKSETHFIYIKFTEAYFESKKHLAPDEFKIGSPELLMQMKWLKEVKIVVKEPCNHILKSTIENLLLYSKHRSISASPVAYYQLLSIFGMIREILRERNAASKEELNHERLISFVHENIYDRQKLLVRNVANHFSISSTYFSNYFKRHFGMSYQTYLDTYRTALVEKRLSVGGLKTKQIAQEFGFTDVSHLSKTFKKVKGYTPKAYLNSLKSNLKQSI</sequence>
<name>A0ABW5NK41_9SPHI</name>
<dbReference type="SUPFAM" id="SSF46689">
    <property type="entry name" value="Homeodomain-like"/>
    <property type="match status" value="1"/>
</dbReference>
<evidence type="ECO:0000256" key="1">
    <source>
        <dbReference type="ARBA" id="ARBA00023015"/>
    </source>
</evidence>
<dbReference type="Pfam" id="PF02311">
    <property type="entry name" value="AraC_binding"/>
    <property type="match status" value="1"/>
</dbReference>
<accession>A0ABW5NK41</accession>
<dbReference type="Proteomes" id="UP001597393">
    <property type="component" value="Unassembled WGS sequence"/>
</dbReference>
<dbReference type="EMBL" id="JBHUMA010000006">
    <property type="protein sequence ID" value="MFD2599081.1"/>
    <property type="molecule type" value="Genomic_DNA"/>
</dbReference>
<proteinExistence type="predicted"/>
<dbReference type="InterPro" id="IPR009057">
    <property type="entry name" value="Homeodomain-like_sf"/>
</dbReference>
<dbReference type="RefSeq" id="WP_380869209.1">
    <property type="nucleotide sequence ID" value="NZ_JBHUMA010000006.1"/>
</dbReference>
<keyword evidence="3" id="KW-0804">Transcription</keyword>
<dbReference type="PANTHER" id="PTHR43280">
    <property type="entry name" value="ARAC-FAMILY TRANSCRIPTIONAL REGULATOR"/>
    <property type="match status" value="1"/>
</dbReference>
<comment type="caution">
    <text evidence="5">The sequence shown here is derived from an EMBL/GenBank/DDBJ whole genome shotgun (WGS) entry which is preliminary data.</text>
</comment>
<dbReference type="Gene3D" id="2.60.120.10">
    <property type="entry name" value="Jelly Rolls"/>
    <property type="match status" value="1"/>
</dbReference>
<dbReference type="InterPro" id="IPR003313">
    <property type="entry name" value="AraC-bd"/>
</dbReference>
<dbReference type="Gene3D" id="1.10.10.60">
    <property type="entry name" value="Homeodomain-like"/>
    <property type="match status" value="2"/>
</dbReference>
<dbReference type="SMART" id="SM00342">
    <property type="entry name" value="HTH_ARAC"/>
    <property type="match status" value="1"/>
</dbReference>
<evidence type="ECO:0000259" key="4">
    <source>
        <dbReference type="PROSITE" id="PS01124"/>
    </source>
</evidence>
<evidence type="ECO:0000256" key="2">
    <source>
        <dbReference type="ARBA" id="ARBA00023125"/>
    </source>
</evidence>
<evidence type="ECO:0000313" key="5">
    <source>
        <dbReference type="EMBL" id="MFD2599081.1"/>
    </source>
</evidence>
<reference evidence="6" key="1">
    <citation type="journal article" date="2019" name="Int. J. Syst. Evol. Microbiol.">
        <title>The Global Catalogue of Microorganisms (GCM) 10K type strain sequencing project: providing services to taxonomists for standard genome sequencing and annotation.</title>
        <authorList>
            <consortium name="The Broad Institute Genomics Platform"/>
            <consortium name="The Broad Institute Genome Sequencing Center for Infectious Disease"/>
            <person name="Wu L."/>
            <person name="Ma J."/>
        </authorList>
    </citation>
    <scope>NUCLEOTIDE SEQUENCE [LARGE SCALE GENOMIC DNA]</scope>
    <source>
        <strain evidence="6">KCTC 42248</strain>
    </source>
</reference>
<evidence type="ECO:0000256" key="3">
    <source>
        <dbReference type="ARBA" id="ARBA00023163"/>
    </source>
</evidence>